<sequence>MRANRTDIGRLGEQFAAEYVERCLGWRVVARNWRTRRGELDLVALDGETLVMVEVRTRQTDRYGTPEESVDARKVNRLLRVARQFVAQTPGFAAAEVRFDLIAVDVADGMVGQFRHVRRITDDVAW</sequence>
<proteinExistence type="inferred from homology"/>
<dbReference type="Gene3D" id="3.40.1350.10">
    <property type="match status" value="1"/>
</dbReference>
<dbReference type="NCBIfam" id="TIGR00252">
    <property type="entry name" value="YraN family protein"/>
    <property type="match status" value="1"/>
</dbReference>
<dbReference type="Pfam" id="PF02021">
    <property type="entry name" value="UPF0102"/>
    <property type="match status" value="1"/>
</dbReference>
<accession>A0A917NF51</accession>
<dbReference type="NCBIfam" id="NF009154">
    <property type="entry name" value="PRK12497.3-3"/>
    <property type="match status" value="1"/>
</dbReference>
<dbReference type="InterPro" id="IPR003509">
    <property type="entry name" value="UPF0102_YraN-like"/>
</dbReference>
<comment type="caution">
    <text evidence="3">The sequence shown here is derived from an EMBL/GenBank/DDBJ whole genome shotgun (WGS) entry which is preliminary data.</text>
</comment>
<dbReference type="InterPro" id="IPR011335">
    <property type="entry name" value="Restrct_endonuc-II-like"/>
</dbReference>
<reference evidence="3" key="1">
    <citation type="journal article" date="2014" name="Int. J. Syst. Evol. Microbiol.">
        <title>Complete genome sequence of Corynebacterium casei LMG S-19264T (=DSM 44701T), isolated from a smear-ripened cheese.</title>
        <authorList>
            <consortium name="US DOE Joint Genome Institute (JGI-PGF)"/>
            <person name="Walter F."/>
            <person name="Albersmeier A."/>
            <person name="Kalinowski J."/>
            <person name="Ruckert C."/>
        </authorList>
    </citation>
    <scope>NUCLEOTIDE SEQUENCE</scope>
    <source>
        <strain evidence="3">JCM 18487</strain>
    </source>
</reference>
<evidence type="ECO:0000256" key="1">
    <source>
        <dbReference type="ARBA" id="ARBA00006738"/>
    </source>
</evidence>
<evidence type="ECO:0000313" key="4">
    <source>
        <dbReference type="Proteomes" id="UP000637695"/>
    </source>
</evidence>
<dbReference type="CDD" id="cd20736">
    <property type="entry name" value="PoNe_Nuclease"/>
    <property type="match status" value="1"/>
</dbReference>
<name>A0A917NF51_9BACL</name>
<evidence type="ECO:0000313" key="3">
    <source>
        <dbReference type="EMBL" id="GGI94894.1"/>
    </source>
</evidence>
<dbReference type="PANTHER" id="PTHR34039">
    <property type="entry name" value="UPF0102 PROTEIN YRAN"/>
    <property type="match status" value="1"/>
</dbReference>
<dbReference type="PANTHER" id="PTHR34039:SF1">
    <property type="entry name" value="UPF0102 PROTEIN YRAN"/>
    <property type="match status" value="1"/>
</dbReference>
<dbReference type="HAMAP" id="MF_00048">
    <property type="entry name" value="UPF0102"/>
    <property type="match status" value="1"/>
</dbReference>
<dbReference type="SUPFAM" id="SSF52980">
    <property type="entry name" value="Restriction endonuclease-like"/>
    <property type="match status" value="1"/>
</dbReference>
<evidence type="ECO:0000256" key="2">
    <source>
        <dbReference type="HAMAP-Rule" id="MF_00048"/>
    </source>
</evidence>
<dbReference type="AlphaFoldDB" id="A0A917NF51"/>
<dbReference type="GO" id="GO:0003676">
    <property type="term" value="F:nucleic acid binding"/>
    <property type="evidence" value="ECO:0007669"/>
    <property type="project" value="InterPro"/>
</dbReference>
<comment type="similarity">
    <text evidence="1 2">Belongs to the UPF0102 family.</text>
</comment>
<dbReference type="EMBL" id="BMOY01000001">
    <property type="protein sequence ID" value="GGI94894.1"/>
    <property type="molecule type" value="Genomic_DNA"/>
</dbReference>
<reference evidence="3" key="2">
    <citation type="submission" date="2020-09" db="EMBL/GenBank/DDBJ databases">
        <authorList>
            <person name="Sun Q."/>
            <person name="Ohkuma M."/>
        </authorList>
    </citation>
    <scope>NUCLEOTIDE SEQUENCE</scope>
    <source>
        <strain evidence="3">JCM 18487</strain>
    </source>
</reference>
<keyword evidence="4" id="KW-1185">Reference proteome</keyword>
<protein>
    <recommendedName>
        <fullName evidence="2">UPF0102 protein GCM10010885_00530</fullName>
    </recommendedName>
</protein>
<dbReference type="NCBIfam" id="NF009150">
    <property type="entry name" value="PRK12497.1-3"/>
    <property type="match status" value="1"/>
</dbReference>
<dbReference type="InterPro" id="IPR011856">
    <property type="entry name" value="tRNA_endonuc-like_dom_sf"/>
</dbReference>
<dbReference type="RefSeq" id="WP_188880458.1">
    <property type="nucleotide sequence ID" value="NZ_BMOY01000001.1"/>
</dbReference>
<organism evidence="3 4">
    <name type="scientific">Alicyclobacillus cellulosilyticus</name>
    <dbReference type="NCBI Taxonomy" id="1003997"/>
    <lineage>
        <taxon>Bacteria</taxon>
        <taxon>Bacillati</taxon>
        <taxon>Bacillota</taxon>
        <taxon>Bacilli</taxon>
        <taxon>Bacillales</taxon>
        <taxon>Alicyclobacillaceae</taxon>
        <taxon>Alicyclobacillus</taxon>
    </lineage>
</organism>
<dbReference type="Proteomes" id="UP000637695">
    <property type="component" value="Unassembled WGS sequence"/>
</dbReference>
<gene>
    <name evidence="3" type="ORF">GCM10010885_00530</name>
</gene>